<dbReference type="Proteomes" id="UP000235388">
    <property type="component" value="Unassembled WGS sequence"/>
</dbReference>
<name>A0A2N5UWK9_9BASI</name>
<keyword evidence="2" id="KW-1185">Reference proteome</keyword>
<gene>
    <name evidence="1" type="ORF">PCANC_10945</name>
</gene>
<comment type="caution">
    <text evidence="1">The sequence shown here is derived from an EMBL/GenBank/DDBJ whole genome shotgun (WGS) entry which is preliminary data.</text>
</comment>
<evidence type="ECO:0000313" key="1">
    <source>
        <dbReference type="EMBL" id="PLW42139.1"/>
    </source>
</evidence>
<accession>A0A2N5UWK9</accession>
<feature type="non-terminal residue" evidence="1">
    <location>
        <position position="75"/>
    </location>
</feature>
<protein>
    <submittedName>
        <fullName evidence="1">Uncharacterized protein</fullName>
    </submittedName>
</protein>
<reference evidence="1 2" key="1">
    <citation type="submission" date="2017-11" db="EMBL/GenBank/DDBJ databases">
        <title>De novo assembly and phasing of dikaryotic genomes from two isolates of Puccinia coronata f. sp. avenae, the causal agent of oat crown rust.</title>
        <authorList>
            <person name="Miller M.E."/>
            <person name="Zhang Y."/>
            <person name="Omidvar V."/>
            <person name="Sperschneider J."/>
            <person name="Schwessinger B."/>
            <person name="Raley C."/>
            <person name="Palmer J.M."/>
            <person name="Garnica D."/>
            <person name="Upadhyaya N."/>
            <person name="Rathjen J."/>
            <person name="Taylor J.M."/>
            <person name="Park R.F."/>
            <person name="Dodds P.N."/>
            <person name="Hirsch C.D."/>
            <person name="Kianian S.F."/>
            <person name="Figueroa M."/>
        </authorList>
    </citation>
    <scope>NUCLEOTIDE SEQUENCE [LARGE SCALE GENOMIC DNA]</scope>
    <source>
        <strain evidence="1">12NC29</strain>
    </source>
</reference>
<sequence length="75" mass="8205">MVGGQKNFLFSWPAGCRRLASPWVTWFRLRLVYLPVPLPGTAPTTRCAPQAPPGATTLWTYAPSPLRPSGNNATH</sequence>
<dbReference type="EMBL" id="PGCJ01000161">
    <property type="protein sequence ID" value="PLW42139.1"/>
    <property type="molecule type" value="Genomic_DNA"/>
</dbReference>
<dbReference type="AlphaFoldDB" id="A0A2N5UWK9"/>
<proteinExistence type="predicted"/>
<evidence type="ECO:0000313" key="2">
    <source>
        <dbReference type="Proteomes" id="UP000235388"/>
    </source>
</evidence>
<organism evidence="1 2">
    <name type="scientific">Puccinia coronata f. sp. avenae</name>
    <dbReference type="NCBI Taxonomy" id="200324"/>
    <lineage>
        <taxon>Eukaryota</taxon>
        <taxon>Fungi</taxon>
        <taxon>Dikarya</taxon>
        <taxon>Basidiomycota</taxon>
        <taxon>Pucciniomycotina</taxon>
        <taxon>Pucciniomycetes</taxon>
        <taxon>Pucciniales</taxon>
        <taxon>Pucciniaceae</taxon>
        <taxon>Puccinia</taxon>
    </lineage>
</organism>